<reference evidence="2" key="1">
    <citation type="journal article" date="2020" name="Stud. Mycol.">
        <title>101 Dothideomycetes genomes: a test case for predicting lifestyles and emergence of pathogens.</title>
        <authorList>
            <person name="Haridas S."/>
            <person name="Albert R."/>
            <person name="Binder M."/>
            <person name="Bloem J."/>
            <person name="Labutti K."/>
            <person name="Salamov A."/>
            <person name="Andreopoulos B."/>
            <person name="Baker S."/>
            <person name="Barry K."/>
            <person name="Bills G."/>
            <person name="Bluhm B."/>
            <person name="Cannon C."/>
            <person name="Castanera R."/>
            <person name="Culley D."/>
            <person name="Daum C."/>
            <person name="Ezra D."/>
            <person name="Gonzalez J."/>
            <person name="Henrissat B."/>
            <person name="Kuo A."/>
            <person name="Liang C."/>
            <person name="Lipzen A."/>
            <person name="Lutzoni F."/>
            <person name="Magnuson J."/>
            <person name="Mondo S."/>
            <person name="Nolan M."/>
            <person name="Ohm R."/>
            <person name="Pangilinan J."/>
            <person name="Park H.-J."/>
            <person name="Ramirez L."/>
            <person name="Alfaro M."/>
            <person name="Sun H."/>
            <person name="Tritt A."/>
            <person name="Yoshinaga Y."/>
            <person name="Zwiers L.-H."/>
            <person name="Turgeon B."/>
            <person name="Goodwin S."/>
            <person name="Spatafora J."/>
            <person name="Crous P."/>
            <person name="Grigoriev I."/>
        </authorList>
    </citation>
    <scope>NUCLEOTIDE SEQUENCE</scope>
    <source>
        <strain evidence="2">ATCC 36951</strain>
    </source>
</reference>
<evidence type="ECO:0000313" key="2">
    <source>
        <dbReference type="EMBL" id="KAF2170643.1"/>
    </source>
</evidence>
<keyword evidence="3" id="KW-1185">Reference proteome</keyword>
<feature type="chain" id="PRO_5025614993" description="Ecp2 effector protein domain-containing protein" evidence="1">
    <location>
        <begin position="20"/>
        <end position="281"/>
    </location>
</feature>
<gene>
    <name evidence="2" type="ORF">M409DRAFT_51648</name>
</gene>
<proteinExistence type="predicted"/>
<dbReference type="GeneID" id="54565133"/>
<name>A0A6A6CVA3_ZASCE</name>
<organism evidence="2 3">
    <name type="scientific">Zasmidium cellare ATCC 36951</name>
    <dbReference type="NCBI Taxonomy" id="1080233"/>
    <lineage>
        <taxon>Eukaryota</taxon>
        <taxon>Fungi</taxon>
        <taxon>Dikarya</taxon>
        <taxon>Ascomycota</taxon>
        <taxon>Pezizomycotina</taxon>
        <taxon>Dothideomycetes</taxon>
        <taxon>Dothideomycetidae</taxon>
        <taxon>Mycosphaerellales</taxon>
        <taxon>Mycosphaerellaceae</taxon>
        <taxon>Zasmidium</taxon>
    </lineage>
</organism>
<sequence>MKMKASIATAFIGLTGVLAAPAASINVKRADQDCLTIARDTAPVDVDSATCRSHVVAFDGDLKWKRFWQVHVGVSFNSGDGCKPILATMLKWAGNVGFFMESSYLCEDDGFGDTLLSFVAGDARHTEETNEWIIEGLQEAYPMILFKDDHICVIEPAEGLVEDKRSTPTHRKRLESPIEANAGTCANHVYEDGRNREAYEIFIGWPWNYGYGCEPVRNTLHSSIPAPGIMEWYCLDDGSGNTRLPFEVNRIHQDEGRIDEALAIAYPDVKSWVHPCRDGHG</sequence>
<dbReference type="Proteomes" id="UP000799537">
    <property type="component" value="Unassembled WGS sequence"/>
</dbReference>
<dbReference type="EMBL" id="ML993585">
    <property type="protein sequence ID" value="KAF2170643.1"/>
    <property type="molecule type" value="Genomic_DNA"/>
</dbReference>
<feature type="signal peptide" evidence="1">
    <location>
        <begin position="1"/>
        <end position="19"/>
    </location>
</feature>
<dbReference type="RefSeq" id="XP_033671532.1">
    <property type="nucleotide sequence ID" value="XM_033811861.1"/>
</dbReference>
<protein>
    <recommendedName>
        <fullName evidence="4">Ecp2 effector protein domain-containing protein</fullName>
    </recommendedName>
</protein>
<dbReference type="AlphaFoldDB" id="A0A6A6CVA3"/>
<evidence type="ECO:0000256" key="1">
    <source>
        <dbReference type="SAM" id="SignalP"/>
    </source>
</evidence>
<accession>A0A6A6CVA3</accession>
<evidence type="ECO:0000313" key="3">
    <source>
        <dbReference type="Proteomes" id="UP000799537"/>
    </source>
</evidence>
<keyword evidence="1" id="KW-0732">Signal</keyword>
<evidence type="ECO:0008006" key="4">
    <source>
        <dbReference type="Google" id="ProtNLM"/>
    </source>
</evidence>
<dbReference type="OrthoDB" id="3649780at2759"/>